<name>A0A4P6XFS2_9ASCO</name>
<dbReference type="Proteomes" id="UP000292447">
    <property type="component" value="Chromosome I"/>
</dbReference>
<dbReference type="AlphaFoldDB" id="A0A4P6XFS2"/>
<evidence type="ECO:0008006" key="3">
    <source>
        <dbReference type="Google" id="ProtNLM"/>
    </source>
</evidence>
<reference evidence="2" key="1">
    <citation type="submission" date="2019-03" db="EMBL/GenBank/DDBJ databases">
        <title>Snf2 controls pulcherriminic acid biosynthesis and connects pigmentation and antifungal activity of the yeast Metschnikowia pulcherrima.</title>
        <authorList>
            <person name="Gore-Lloyd D."/>
            <person name="Sumann I."/>
            <person name="Brachmann A.O."/>
            <person name="Schneeberger K."/>
            <person name="Ortiz-Merino R.A."/>
            <person name="Moreno-Beltran M."/>
            <person name="Schlaefli M."/>
            <person name="Kirner P."/>
            <person name="Santos Kron A."/>
            <person name="Wolfe K.H."/>
            <person name="Piel J."/>
            <person name="Ahrens C.H."/>
            <person name="Henk D."/>
            <person name="Freimoser F.M."/>
        </authorList>
    </citation>
    <scope>NUCLEOTIDE SEQUENCE [LARGE SCALE GENOMIC DNA]</scope>
    <source>
        <strain evidence="2">APC 1.2</strain>
    </source>
</reference>
<sequence>MNNYFSDLISKLGGGALGLTAYDETPVSENSPLRISFITLYNPSWAKESDESLEGLSHQILFFVTPQTLGTENNVTEAAAGDERTFLREQLNLVGLIRGSCSLLLDFGAMEGPITIETSDGALVVIEIAQGYFLAVSLLCKTKDKYKLGACVKQVTNVIEQSQRYFELMHLPLENLVKSHGKGATRQVSRSHWLTFLQNYNLGADIPFGPGRLVWPHLQNHRGFFEFLPNNCHKRSSLKFPRFLRKEMDDLVLDSSDPPTGYFIAGVGQGSIKHSGVLHLNLGRETTLDEKAVVDLYKLFEDVNANCMLTPEFFVQLTNANDIQTLLGREWKRASDIAKQQETVSQNEDSEDESLSEIEVSSASAALAMLNPVRLTNSLVVQPINGTVNGFMNLGMAVTEHIYEAPNWFNRLNYFGGALHDSQNTVVGAAAESDIDGAESGEYLIGLVGERITRFLVYIPTTCGNGLASHREYLVIAYKREGLLVVLIYESGSEVLESPGFYSDLMASVLEPLIDLSRLTFNGSAPLSNSISSLPAPIEVAVHGAEGVRQEIDSEFFFVIYDTEKHYYETSLPNLLICEPTLGVIDKHKQAFMRVIFHLHDHLITHFILETRERIFRPDGIVYEQLHKFPSSKNNDWLIYSMRHKAKVILVIKDNHKPKAQLLTTPTTSGNYLLRVTDGVYGAANFGFLESLGGDVRVWLGGVSKESDDS</sequence>
<gene>
    <name evidence="1" type="ORF">METSCH_A07250</name>
</gene>
<accession>A0A4P6XFS2</accession>
<dbReference type="EMBL" id="CP034456">
    <property type="protein sequence ID" value="QBM86090.1"/>
    <property type="molecule type" value="Genomic_DNA"/>
</dbReference>
<dbReference type="STRING" id="2163413.A0A4P6XFS2"/>
<organism evidence="1 2">
    <name type="scientific">Metschnikowia aff. pulcherrima</name>
    <dbReference type="NCBI Taxonomy" id="2163413"/>
    <lineage>
        <taxon>Eukaryota</taxon>
        <taxon>Fungi</taxon>
        <taxon>Dikarya</taxon>
        <taxon>Ascomycota</taxon>
        <taxon>Saccharomycotina</taxon>
        <taxon>Pichiomycetes</taxon>
        <taxon>Metschnikowiaceae</taxon>
        <taxon>Metschnikowia</taxon>
    </lineage>
</organism>
<proteinExistence type="predicted"/>
<protein>
    <recommendedName>
        <fullName evidence="3">CCZ1/INTU/HSP4 first Longin domain-containing protein</fullName>
    </recommendedName>
</protein>
<evidence type="ECO:0000313" key="2">
    <source>
        <dbReference type="Proteomes" id="UP000292447"/>
    </source>
</evidence>
<keyword evidence="2" id="KW-1185">Reference proteome</keyword>
<evidence type="ECO:0000313" key="1">
    <source>
        <dbReference type="EMBL" id="QBM86090.1"/>
    </source>
</evidence>